<organism evidence="9 10">
    <name type="scientific">Shewanella dokdonensis</name>
    <dbReference type="NCBI Taxonomy" id="712036"/>
    <lineage>
        <taxon>Bacteria</taxon>
        <taxon>Pseudomonadati</taxon>
        <taxon>Pseudomonadota</taxon>
        <taxon>Gammaproteobacteria</taxon>
        <taxon>Alteromonadales</taxon>
        <taxon>Shewanellaceae</taxon>
        <taxon>Shewanella</taxon>
    </lineage>
</organism>
<dbReference type="SUPFAM" id="SSF56935">
    <property type="entry name" value="Porins"/>
    <property type="match status" value="1"/>
</dbReference>
<reference evidence="9 10" key="1">
    <citation type="journal article" date="2012" name="Int. J. Syst. Evol. Microbiol.">
        <title>Shewanella dokdonensis sp. nov., isolated from seawater.</title>
        <authorList>
            <person name="Sung H.R."/>
            <person name="Yoon J.H."/>
            <person name="Ghim S.Y."/>
        </authorList>
    </citation>
    <scope>NUCLEOTIDE SEQUENCE [LARGE SCALE GENOMIC DNA]</scope>
    <source>
        <strain evidence="9 10">DSM 23626</strain>
    </source>
</reference>
<dbReference type="Proteomes" id="UP000676428">
    <property type="component" value="Chromosome"/>
</dbReference>
<keyword evidence="5 8" id="KW-0732">Signal</keyword>
<accession>A0ABX8DE59</accession>
<evidence type="ECO:0000256" key="3">
    <source>
        <dbReference type="ARBA" id="ARBA00022452"/>
    </source>
</evidence>
<evidence type="ECO:0000256" key="1">
    <source>
        <dbReference type="ARBA" id="ARBA00004571"/>
    </source>
</evidence>
<dbReference type="EMBL" id="CP074572">
    <property type="protein sequence ID" value="QVK22873.1"/>
    <property type="molecule type" value="Genomic_DNA"/>
</dbReference>
<keyword evidence="6" id="KW-0472">Membrane</keyword>
<dbReference type="PANTHER" id="PTHR35093:SF1">
    <property type="entry name" value="OUTER MEMBRANE LONG-CHAIN FATTY ACID RECEPTOR FADL FAMILY"/>
    <property type="match status" value="1"/>
</dbReference>
<comment type="subcellular location">
    <subcellularLocation>
        <location evidence="1">Cell outer membrane</location>
        <topology evidence="1">Multi-pass membrane protein</topology>
    </subcellularLocation>
</comment>
<feature type="signal peptide" evidence="8">
    <location>
        <begin position="1"/>
        <end position="22"/>
    </location>
</feature>
<evidence type="ECO:0000256" key="8">
    <source>
        <dbReference type="SAM" id="SignalP"/>
    </source>
</evidence>
<keyword evidence="10" id="KW-1185">Reference proteome</keyword>
<proteinExistence type="inferred from homology"/>
<comment type="similarity">
    <text evidence="2">Belongs to the OmpP1/FadL family.</text>
</comment>
<keyword evidence="4" id="KW-0812">Transmembrane</keyword>
<evidence type="ECO:0000256" key="5">
    <source>
        <dbReference type="ARBA" id="ARBA00022729"/>
    </source>
</evidence>
<evidence type="ECO:0000256" key="2">
    <source>
        <dbReference type="ARBA" id="ARBA00008163"/>
    </source>
</evidence>
<gene>
    <name evidence="9" type="ORF">KHX94_17065</name>
</gene>
<sequence>MTNFRKSLLVSGMMLGATQAYAAGFQLNSQSATGIGRAFAGDAVIADNASVLSRNPAAMALFDRAALSTGLTYVDIDVDVKDVNFAGGQVDLGGIDDAGSSKLIPNIYYVQPLNDQWAFGVAAFSNFGTGTDTSSLLKGATAAPYDLIGNTEVTTVTLNASLSYRINEMLSIGAGIDAVYGKGNLTRYAGSIPLVDVDADGVGFGGILGATLELNKDNRFGLSYRFSPTVTVTGDINVMTSQQLPGLGAQQIAIDYNELDVPLADILQFAGFHQLTHQFAVHYTAQYTLWDDFDQITTKQGTATIASGSYAGMEVATNVKAPLKEYHWKNSWLFSVGGTYTVNDTLTLRAGYMFDNGVVDQLGSLSIPDSDRHWYTLGASYRLSDSMTIDLGAALVRGVEESLIETSALAGDVNAHTKSTATYYSMQFNYRF</sequence>
<evidence type="ECO:0000313" key="9">
    <source>
        <dbReference type="EMBL" id="QVK22873.1"/>
    </source>
</evidence>
<evidence type="ECO:0000256" key="4">
    <source>
        <dbReference type="ARBA" id="ARBA00022692"/>
    </source>
</evidence>
<dbReference type="Gene3D" id="2.40.160.60">
    <property type="entry name" value="Outer membrane protein transport protein (OMPP1/FadL/TodX)"/>
    <property type="match status" value="1"/>
</dbReference>
<dbReference type="InterPro" id="IPR005017">
    <property type="entry name" value="OMPP1/FadL/TodX"/>
</dbReference>
<keyword evidence="7" id="KW-0998">Cell outer membrane</keyword>
<keyword evidence="3" id="KW-1134">Transmembrane beta strand</keyword>
<protein>
    <submittedName>
        <fullName evidence="9">Transporter</fullName>
    </submittedName>
</protein>
<feature type="chain" id="PRO_5047467296" evidence="8">
    <location>
        <begin position="23"/>
        <end position="432"/>
    </location>
</feature>
<name>A0ABX8DE59_9GAMM</name>
<dbReference type="Pfam" id="PF03349">
    <property type="entry name" value="Toluene_X"/>
    <property type="match status" value="1"/>
</dbReference>
<evidence type="ECO:0000313" key="10">
    <source>
        <dbReference type="Proteomes" id="UP000676428"/>
    </source>
</evidence>
<evidence type="ECO:0000256" key="7">
    <source>
        <dbReference type="ARBA" id="ARBA00023237"/>
    </source>
</evidence>
<evidence type="ECO:0000256" key="6">
    <source>
        <dbReference type="ARBA" id="ARBA00023136"/>
    </source>
</evidence>
<dbReference type="PANTHER" id="PTHR35093">
    <property type="entry name" value="OUTER MEMBRANE PROTEIN NMB0088-RELATED"/>
    <property type="match status" value="1"/>
</dbReference>
<dbReference type="RefSeq" id="WP_213681520.1">
    <property type="nucleotide sequence ID" value="NZ_CP074572.1"/>
</dbReference>